<evidence type="ECO:0000259" key="6">
    <source>
        <dbReference type="PROSITE" id="PS50110"/>
    </source>
</evidence>
<keyword evidence="1" id="KW-0805">Transcription regulation</keyword>
<dbReference type="CDD" id="cd17536">
    <property type="entry name" value="REC_YesN-like"/>
    <property type="match status" value="1"/>
</dbReference>
<dbReference type="SMART" id="SM00448">
    <property type="entry name" value="REC"/>
    <property type="match status" value="1"/>
</dbReference>
<gene>
    <name evidence="7" type="ORF">G9U52_24045</name>
</gene>
<evidence type="ECO:0000256" key="1">
    <source>
        <dbReference type="ARBA" id="ARBA00023015"/>
    </source>
</evidence>
<evidence type="ECO:0000256" key="3">
    <source>
        <dbReference type="ARBA" id="ARBA00023163"/>
    </source>
</evidence>
<dbReference type="SMART" id="SM00342">
    <property type="entry name" value="HTH_ARAC"/>
    <property type="match status" value="1"/>
</dbReference>
<evidence type="ECO:0000256" key="2">
    <source>
        <dbReference type="ARBA" id="ARBA00023125"/>
    </source>
</evidence>
<dbReference type="Gene3D" id="3.40.50.2300">
    <property type="match status" value="1"/>
</dbReference>
<dbReference type="InterPro" id="IPR001789">
    <property type="entry name" value="Sig_transdc_resp-reg_receiver"/>
</dbReference>
<dbReference type="SUPFAM" id="SSF52172">
    <property type="entry name" value="CheY-like"/>
    <property type="match status" value="1"/>
</dbReference>
<evidence type="ECO:0000259" key="5">
    <source>
        <dbReference type="PROSITE" id="PS01124"/>
    </source>
</evidence>
<dbReference type="PANTHER" id="PTHR43280">
    <property type="entry name" value="ARAC-FAMILY TRANSCRIPTIONAL REGULATOR"/>
    <property type="match status" value="1"/>
</dbReference>
<keyword evidence="4" id="KW-0597">Phosphoprotein</keyword>
<feature type="domain" description="Response regulatory" evidence="6">
    <location>
        <begin position="3"/>
        <end position="120"/>
    </location>
</feature>
<dbReference type="Pfam" id="PF12833">
    <property type="entry name" value="HTH_18"/>
    <property type="match status" value="1"/>
</dbReference>
<accession>A0ABX0JF96</accession>
<proteinExistence type="predicted"/>
<dbReference type="Pfam" id="PF00072">
    <property type="entry name" value="Response_reg"/>
    <property type="match status" value="1"/>
</dbReference>
<feature type="domain" description="HTH araC/xylS-type" evidence="5">
    <location>
        <begin position="382"/>
        <end position="480"/>
    </location>
</feature>
<dbReference type="InterPro" id="IPR011006">
    <property type="entry name" value="CheY-like_superfamily"/>
</dbReference>
<evidence type="ECO:0000313" key="7">
    <source>
        <dbReference type="EMBL" id="NHN32889.1"/>
    </source>
</evidence>
<keyword evidence="2" id="KW-0238">DNA-binding</keyword>
<keyword evidence="8" id="KW-1185">Reference proteome</keyword>
<comment type="caution">
    <text evidence="7">The sequence shown here is derived from an EMBL/GenBank/DDBJ whole genome shotgun (WGS) entry which is preliminary data.</text>
</comment>
<dbReference type="Gene3D" id="1.10.10.60">
    <property type="entry name" value="Homeodomain-like"/>
    <property type="match status" value="2"/>
</dbReference>
<reference evidence="7" key="1">
    <citation type="submission" date="2020-03" db="EMBL/GenBank/DDBJ databases">
        <title>Draft sequencing of Paenibacilllus sp. S3N08.</title>
        <authorList>
            <person name="Kim D.-U."/>
        </authorList>
    </citation>
    <scope>NUCLEOTIDE SEQUENCE</scope>
    <source>
        <strain evidence="7">S3N08</strain>
    </source>
</reference>
<sequence>MYRVLLVDDEIWSLEGIRKLFEWEKHGFNVIAQTTDASIAFELICSAKPDVVITDIRMPEISGLELLQMAREKGVQSEFVIISGFAEFEYAQEALRYGAFDYQLKPIDRSDAGLLLKKLKLCLDKKSIPVNRNVLNELVSGLPNPLETLLARGFIPQGKYWQVVAVNGEYGKGSRELLPLLAPINHFHLQVDEEKWLILVNGATTLEKDVMAVMAGWDGHEERSIGLSSVSHDLSHLGRLVKEADMAAAHPFIDEQPAIVQFTAIGNLRMESITRKLEKLVMLQNYTEICTVIDDIPEFFKTNNLGIYQVTCLWNQLAVVIRKRIEVDALVTTIDFLDYEEIVCRFQSLSALCAYIKQLLQEVCAPVGGKAVKQPSYNGNFIALLEYVNNNYTGELSLSELAERFFLNMSYCSELFKKVAGYTFSDYVTKLRMEAAAELIESGKYTADRVSHMTGYNDYYYFSKIFKKFHGVTPIQFTERMGQALLTGSH</sequence>
<dbReference type="PROSITE" id="PS50110">
    <property type="entry name" value="RESPONSE_REGULATORY"/>
    <property type="match status" value="1"/>
</dbReference>
<dbReference type="InterPro" id="IPR009057">
    <property type="entry name" value="Homeodomain-like_sf"/>
</dbReference>
<protein>
    <submittedName>
        <fullName evidence="7">Response regulator</fullName>
    </submittedName>
</protein>
<name>A0ABX0JF96_9BACL</name>
<dbReference type="PANTHER" id="PTHR43280:SF2">
    <property type="entry name" value="HTH-TYPE TRANSCRIPTIONAL REGULATOR EXSA"/>
    <property type="match status" value="1"/>
</dbReference>
<dbReference type="PROSITE" id="PS01124">
    <property type="entry name" value="HTH_ARAC_FAMILY_2"/>
    <property type="match status" value="1"/>
</dbReference>
<dbReference type="RefSeq" id="WP_166153204.1">
    <property type="nucleotide sequence ID" value="NZ_JAAOIW010000010.1"/>
</dbReference>
<dbReference type="Proteomes" id="UP001165962">
    <property type="component" value="Unassembled WGS sequence"/>
</dbReference>
<evidence type="ECO:0000256" key="4">
    <source>
        <dbReference type="PROSITE-ProRule" id="PRU00169"/>
    </source>
</evidence>
<feature type="modified residue" description="4-aspartylphosphate" evidence="4">
    <location>
        <position position="55"/>
    </location>
</feature>
<dbReference type="InterPro" id="IPR018060">
    <property type="entry name" value="HTH_AraC"/>
</dbReference>
<organism evidence="7 8">
    <name type="scientific">Paenibacillus agricola</name>
    <dbReference type="NCBI Taxonomy" id="2716264"/>
    <lineage>
        <taxon>Bacteria</taxon>
        <taxon>Bacillati</taxon>
        <taxon>Bacillota</taxon>
        <taxon>Bacilli</taxon>
        <taxon>Bacillales</taxon>
        <taxon>Paenibacillaceae</taxon>
        <taxon>Paenibacillus</taxon>
    </lineage>
</organism>
<dbReference type="SUPFAM" id="SSF46689">
    <property type="entry name" value="Homeodomain-like"/>
    <property type="match status" value="2"/>
</dbReference>
<evidence type="ECO:0000313" key="8">
    <source>
        <dbReference type="Proteomes" id="UP001165962"/>
    </source>
</evidence>
<dbReference type="EMBL" id="JAAOIW010000010">
    <property type="protein sequence ID" value="NHN32889.1"/>
    <property type="molecule type" value="Genomic_DNA"/>
</dbReference>
<keyword evidence="3" id="KW-0804">Transcription</keyword>